<keyword evidence="11" id="KW-1185">Reference proteome</keyword>
<keyword evidence="7 8" id="KW-0472">Membrane</keyword>
<feature type="transmembrane region" description="Helical" evidence="8">
    <location>
        <begin position="439"/>
        <end position="457"/>
    </location>
</feature>
<dbReference type="Proteomes" id="UP000183685">
    <property type="component" value="Unassembled WGS sequence"/>
</dbReference>
<keyword evidence="8" id="KW-0769">Symport</keyword>
<feature type="transmembrane region" description="Helical" evidence="8">
    <location>
        <begin position="137"/>
        <end position="154"/>
    </location>
</feature>
<comment type="subcellular location">
    <subcellularLocation>
        <location evidence="8">Cell inner membrane</location>
        <topology evidence="8">Multi-pass membrane protein</topology>
    </subcellularLocation>
    <subcellularLocation>
        <location evidence="1">Cell membrane</location>
        <topology evidence="1">Multi-pass membrane protein</topology>
    </subcellularLocation>
</comment>
<evidence type="ECO:0000256" key="2">
    <source>
        <dbReference type="ARBA" id="ARBA00009261"/>
    </source>
</evidence>
<dbReference type="PRINTS" id="PR00175">
    <property type="entry name" value="NAALASMPORT"/>
</dbReference>
<dbReference type="EMBL" id="FNAK01000007">
    <property type="protein sequence ID" value="SDE49773.1"/>
    <property type="molecule type" value="Genomic_DNA"/>
</dbReference>
<evidence type="ECO:0000256" key="1">
    <source>
        <dbReference type="ARBA" id="ARBA00004651"/>
    </source>
</evidence>
<evidence type="ECO:0000313" key="11">
    <source>
        <dbReference type="Proteomes" id="UP000183685"/>
    </source>
</evidence>
<keyword evidence="4" id="KW-1003">Cell membrane</keyword>
<feature type="transmembrane region" description="Helical" evidence="8">
    <location>
        <begin position="235"/>
        <end position="256"/>
    </location>
</feature>
<accession>A0A1G7DE38</accession>
<dbReference type="STRING" id="637679.GCA_001550055_02234"/>
<evidence type="ECO:0000256" key="8">
    <source>
        <dbReference type="RuleBase" id="RU363064"/>
    </source>
</evidence>
<feature type="transmembrane region" description="Helical" evidence="8">
    <location>
        <begin position="353"/>
        <end position="374"/>
    </location>
</feature>
<feature type="transmembrane region" description="Helical" evidence="8">
    <location>
        <begin position="263"/>
        <end position="283"/>
    </location>
</feature>
<keyword evidence="6 8" id="KW-1133">Transmembrane helix</keyword>
<feature type="transmembrane region" description="Helical" evidence="8">
    <location>
        <begin position="60"/>
        <end position="82"/>
    </location>
</feature>
<reference evidence="10 11" key="1">
    <citation type="submission" date="2016-10" db="EMBL/GenBank/DDBJ databases">
        <authorList>
            <person name="de Groot N.N."/>
        </authorList>
    </citation>
    <scope>NUCLEOTIDE SEQUENCE [LARGE SCALE GENOMIC DNA]</scope>
    <source>
        <strain evidence="10 11">CGMCC 1.9109</strain>
    </source>
</reference>
<feature type="chain" id="PRO_5010343205" evidence="9">
    <location>
        <begin position="24"/>
        <end position="502"/>
    </location>
</feature>
<dbReference type="AlphaFoldDB" id="A0A1G7DE38"/>
<keyword evidence="3 8" id="KW-0813">Transport</keyword>
<feature type="transmembrane region" description="Helical" evidence="8">
    <location>
        <begin position="289"/>
        <end position="314"/>
    </location>
</feature>
<dbReference type="InterPro" id="IPR001463">
    <property type="entry name" value="Na/Ala_symport"/>
</dbReference>
<evidence type="ECO:0000313" key="10">
    <source>
        <dbReference type="EMBL" id="SDE49773.1"/>
    </source>
</evidence>
<proteinExistence type="inferred from homology"/>
<keyword evidence="5 8" id="KW-0812">Transmembrane</keyword>
<sequence length="502" mass="53330">MFQFKRIMAASLASLAITAPALAQDGDARSGVVQMLADGINALGDFVFRTVNIFGLEVEWIVAFLALPMIILTLYFGFVNLTSFKRAWRIVKGDYHDPKADGEVTQFQALSTALSGTVGLGNIAGVAVAISTGGPGATFWMILIGFCAMTLKFAECTLGVKYRDVREDGSVAGGPMYYLERGLKGRGEGWAKVGKILAWSYAILAWPTLLQVAQVNQSFEAVSAVTGIDSEPSRWGFGVIMAVLTAIVIIGGIKSIASVTARLVPAMAGIYILGALVIIGSHITEVPAAFVTIFESAFSLEAGLGGLVGTIIIAMQRAVYSTEAGLGSATMAHAAAKTSEPVSEGMVALMEPFVDTVVVSTMTALVIVITGVYLDQADAAGISLTSSAFGSVISWFPWVLAVAAFLFAYSTIISWGYYSGKVWEFLFGGSTRSMNFFKVVFCVALVPGAVFSVSEVYTLMDSMFFLMAVPNVIGIYLMAPELKRDLKDYLARLKSGAIKANT</sequence>
<feature type="transmembrane region" description="Helical" evidence="8">
    <location>
        <begin position="109"/>
        <end position="131"/>
    </location>
</feature>
<protein>
    <submittedName>
        <fullName evidence="10">Alanine or glycine:cation symporter, AGCS family</fullName>
    </submittedName>
</protein>
<organism evidence="10 11">
    <name type="scientific">Kordiimonas lacus</name>
    <dbReference type="NCBI Taxonomy" id="637679"/>
    <lineage>
        <taxon>Bacteria</taxon>
        <taxon>Pseudomonadati</taxon>
        <taxon>Pseudomonadota</taxon>
        <taxon>Alphaproteobacteria</taxon>
        <taxon>Kordiimonadales</taxon>
        <taxon>Kordiimonadaceae</taxon>
        <taxon>Kordiimonas</taxon>
    </lineage>
</organism>
<feature type="transmembrane region" description="Helical" evidence="8">
    <location>
        <begin position="196"/>
        <end position="215"/>
    </location>
</feature>
<gene>
    <name evidence="10" type="ORF">SAMN04488071_3071</name>
</gene>
<dbReference type="Pfam" id="PF01235">
    <property type="entry name" value="Na_Ala_symp"/>
    <property type="match status" value="1"/>
</dbReference>
<keyword evidence="9" id="KW-0732">Signal</keyword>
<feature type="transmembrane region" description="Helical" evidence="8">
    <location>
        <begin position="394"/>
        <end position="418"/>
    </location>
</feature>
<dbReference type="NCBIfam" id="TIGR00835">
    <property type="entry name" value="agcS"/>
    <property type="match status" value="1"/>
</dbReference>
<evidence type="ECO:0000256" key="9">
    <source>
        <dbReference type="SAM" id="SignalP"/>
    </source>
</evidence>
<dbReference type="PANTHER" id="PTHR30330:SF3">
    <property type="entry name" value="TRANSCRIPTIONAL REGULATOR, LRP FAMILY"/>
    <property type="match status" value="1"/>
</dbReference>
<evidence type="ECO:0000256" key="5">
    <source>
        <dbReference type="ARBA" id="ARBA00022692"/>
    </source>
</evidence>
<evidence type="ECO:0000256" key="4">
    <source>
        <dbReference type="ARBA" id="ARBA00022475"/>
    </source>
</evidence>
<comment type="similarity">
    <text evidence="2 8">Belongs to the alanine or glycine:cation symporter (AGCS) (TC 2.A.25) family.</text>
</comment>
<dbReference type="Gene3D" id="1.20.1740.10">
    <property type="entry name" value="Amino acid/polyamine transporter I"/>
    <property type="match status" value="1"/>
</dbReference>
<dbReference type="GO" id="GO:0005283">
    <property type="term" value="F:amino acid:sodium symporter activity"/>
    <property type="evidence" value="ECO:0007669"/>
    <property type="project" value="InterPro"/>
</dbReference>
<name>A0A1G7DE38_9PROT</name>
<dbReference type="GO" id="GO:0005886">
    <property type="term" value="C:plasma membrane"/>
    <property type="evidence" value="ECO:0007669"/>
    <property type="project" value="UniProtKB-SubCell"/>
</dbReference>
<evidence type="ECO:0000256" key="6">
    <source>
        <dbReference type="ARBA" id="ARBA00022989"/>
    </source>
</evidence>
<feature type="transmembrane region" description="Helical" evidence="8">
    <location>
        <begin position="463"/>
        <end position="479"/>
    </location>
</feature>
<evidence type="ECO:0000256" key="3">
    <source>
        <dbReference type="ARBA" id="ARBA00022448"/>
    </source>
</evidence>
<dbReference type="PANTHER" id="PTHR30330">
    <property type="entry name" value="AGSS FAMILY TRANSPORTER, SODIUM-ALANINE"/>
    <property type="match status" value="1"/>
</dbReference>
<evidence type="ECO:0000256" key="7">
    <source>
        <dbReference type="ARBA" id="ARBA00023136"/>
    </source>
</evidence>
<feature type="signal peptide" evidence="9">
    <location>
        <begin position="1"/>
        <end position="23"/>
    </location>
</feature>
<keyword evidence="8" id="KW-0997">Cell inner membrane</keyword>